<sequence>MTAEKTTLLPVSPDEAFALVTEPERLRRWQTVSARVDLRAGGDYRWTVVPGHVASGSFREVVPGRRVVFGWGWEGSDDLAPDTSTVTLTLEPTEGGTLVRLVHEGLTAEQEVSHLEGWDHFFDRLEHAAVTGDAGPDEWAAAPAQLDKLTSADATLAVCQHVLRGLTEADLDTPTPCSEFTVRQFVDHLVDSLTGLGAMAGGTVEVDATGTPEVRVADAAQQALEAWNRRGLEGSVTVGPNEMPADLAANILSLEFLIHAWDVAEATGQKVVVSEQVTEYVLQLAEQVITPQAREGGAFAPAVEVAPDAHVLERLIAYSGRTSA</sequence>
<dbReference type="NCBIfam" id="TIGR03083">
    <property type="entry name" value="maleylpyruvate isomerase family mycothiol-dependent enzyme"/>
    <property type="match status" value="1"/>
</dbReference>
<dbReference type="InterPro" id="IPR017520">
    <property type="entry name" value="CHP03086"/>
</dbReference>
<proteinExistence type="inferred from homology"/>
<dbReference type="RefSeq" id="WP_221025262.1">
    <property type="nucleotide sequence ID" value="NZ_JAIEZQ010000002.1"/>
</dbReference>
<dbReference type="Pfam" id="PF11716">
    <property type="entry name" value="MDMPI_N"/>
    <property type="match status" value="1"/>
</dbReference>
<keyword evidence="5" id="KW-1185">Reference proteome</keyword>
<feature type="domain" description="Activator of Hsp90 ATPase homologue 1/2-like C-terminal" evidence="2">
    <location>
        <begin position="11"/>
        <end position="127"/>
    </location>
</feature>
<evidence type="ECO:0000313" key="4">
    <source>
        <dbReference type="EMBL" id="MBY9075526.1"/>
    </source>
</evidence>
<dbReference type="Gene3D" id="1.20.120.450">
    <property type="entry name" value="dinb family like domain"/>
    <property type="match status" value="1"/>
</dbReference>
<comment type="similarity">
    <text evidence="1">Belongs to the AHA1 family.</text>
</comment>
<dbReference type="NCBIfam" id="TIGR03086">
    <property type="entry name" value="TIGR03086 family metal-binding protein"/>
    <property type="match status" value="1"/>
</dbReference>
<protein>
    <submittedName>
        <fullName evidence="4">TIGR03086 family protein</fullName>
    </submittedName>
</protein>
<dbReference type="EMBL" id="JAIEZQ010000002">
    <property type="protein sequence ID" value="MBY9075526.1"/>
    <property type="molecule type" value="Genomic_DNA"/>
</dbReference>
<name>A0ABS7RKG5_9ACTN</name>
<dbReference type="Pfam" id="PF08327">
    <property type="entry name" value="AHSA1"/>
    <property type="match status" value="1"/>
</dbReference>
<dbReference type="Proteomes" id="UP000754710">
    <property type="component" value="Unassembled WGS sequence"/>
</dbReference>
<organism evidence="4 5">
    <name type="scientific">Nocardioides jiangsuensis</name>
    <dbReference type="NCBI Taxonomy" id="2866161"/>
    <lineage>
        <taxon>Bacteria</taxon>
        <taxon>Bacillati</taxon>
        <taxon>Actinomycetota</taxon>
        <taxon>Actinomycetes</taxon>
        <taxon>Propionibacteriales</taxon>
        <taxon>Nocardioidaceae</taxon>
        <taxon>Nocardioides</taxon>
    </lineage>
</organism>
<dbReference type="CDD" id="cd07814">
    <property type="entry name" value="SRPBCC_CalC_Aha1-like"/>
    <property type="match status" value="1"/>
</dbReference>
<reference evidence="4 5" key="1">
    <citation type="submission" date="2021-08" db="EMBL/GenBank/DDBJ databases">
        <title>Nocardioides bacterium WL0053 sp. nov., isolated from the sediment.</title>
        <authorList>
            <person name="Wang L."/>
            <person name="Zhang D."/>
            <person name="Zhang A."/>
        </authorList>
    </citation>
    <scope>NUCLEOTIDE SEQUENCE [LARGE SCALE GENOMIC DNA]</scope>
    <source>
        <strain evidence="4 5">WL0053</strain>
    </source>
</reference>
<feature type="domain" description="Mycothiol-dependent maleylpyruvate isomerase metal-binding" evidence="3">
    <location>
        <begin position="162"/>
        <end position="264"/>
    </location>
</feature>
<evidence type="ECO:0000259" key="2">
    <source>
        <dbReference type="Pfam" id="PF08327"/>
    </source>
</evidence>
<evidence type="ECO:0000259" key="3">
    <source>
        <dbReference type="Pfam" id="PF11716"/>
    </source>
</evidence>
<dbReference type="SUPFAM" id="SSF109854">
    <property type="entry name" value="DinB/YfiT-like putative metalloenzymes"/>
    <property type="match status" value="1"/>
</dbReference>
<evidence type="ECO:0000313" key="5">
    <source>
        <dbReference type="Proteomes" id="UP000754710"/>
    </source>
</evidence>
<dbReference type="InterPro" id="IPR017517">
    <property type="entry name" value="Maleyloyr_isom"/>
</dbReference>
<dbReference type="InterPro" id="IPR023393">
    <property type="entry name" value="START-like_dom_sf"/>
</dbReference>
<dbReference type="SUPFAM" id="SSF55961">
    <property type="entry name" value="Bet v1-like"/>
    <property type="match status" value="1"/>
</dbReference>
<evidence type="ECO:0000256" key="1">
    <source>
        <dbReference type="ARBA" id="ARBA00006817"/>
    </source>
</evidence>
<dbReference type="Gene3D" id="3.30.530.20">
    <property type="match status" value="1"/>
</dbReference>
<comment type="caution">
    <text evidence="4">The sequence shown here is derived from an EMBL/GenBank/DDBJ whole genome shotgun (WGS) entry which is preliminary data.</text>
</comment>
<dbReference type="InterPro" id="IPR034660">
    <property type="entry name" value="DinB/YfiT-like"/>
</dbReference>
<accession>A0ABS7RKG5</accession>
<dbReference type="InterPro" id="IPR024344">
    <property type="entry name" value="MDMPI_metal-binding"/>
</dbReference>
<dbReference type="InterPro" id="IPR013538">
    <property type="entry name" value="ASHA1/2-like_C"/>
</dbReference>
<gene>
    <name evidence="4" type="ORF">K1X13_11905</name>
</gene>